<keyword evidence="2" id="KW-1185">Reference proteome</keyword>
<comment type="caution">
    <text evidence="1">The sequence shown here is derived from an EMBL/GenBank/DDBJ whole genome shotgun (WGS) entry which is preliminary data.</text>
</comment>
<organism evidence="1 2">
    <name type="scientific">Rhizobium wenxiniae</name>
    <dbReference type="NCBI Taxonomy" id="1737357"/>
    <lineage>
        <taxon>Bacteria</taxon>
        <taxon>Pseudomonadati</taxon>
        <taxon>Pseudomonadota</taxon>
        <taxon>Alphaproteobacteria</taxon>
        <taxon>Hyphomicrobiales</taxon>
        <taxon>Rhizobiaceae</taxon>
        <taxon>Rhizobium/Agrobacterium group</taxon>
        <taxon>Rhizobium</taxon>
    </lineage>
</organism>
<evidence type="ECO:0000313" key="1">
    <source>
        <dbReference type="EMBL" id="MBB6162370.1"/>
    </source>
</evidence>
<dbReference type="AlphaFoldDB" id="A0A7X0CZH9"/>
<protein>
    <submittedName>
        <fullName evidence="1">Uncharacterized protein</fullName>
    </submittedName>
</protein>
<sequence length="48" mass="5538">MLPIPCRLTHLRVLTDGRGSDLRIEAHRIVQPGGLSLKWVKTLRFDRD</sequence>
<reference evidence="1 2" key="1">
    <citation type="submission" date="2020-08" db="EMBL/GenBank/DDBJ databases">
        <title>Genomic Encyclopedia of Type Strains, Phase IV (KMG-IV): sequencing the most valuable type-strain genomes for metagenomic binning, comparative biology and taxonomic classification.</title>
        <authorList>
            <person name="Goeker M."/>
        </authorList>
    </citation>
    <scope>NUCLEOTIDE SEQUENCE [LARGE SCALE GENOMIC DNA]</scope>
    <source>
        <strain evidence="1 2">DSM 100734</strain>
    </source>
</reference>
<dbReference type="Proteomes" id="UP000547879">
    <property type="component" value="Unassembled WGS sequence"/>
</dbReference>
<dbReference type="EMBL" id="JACHEG010000002">
    <property type="protein sequence ID" value="MBB6162370.1"/>
    <property type="molecule type" value="Genomic_DNA"/>
</dbReference>
<evidence type="ECO:0000313" key="2">
    <source>
        <dbReference type="Proteomes" id="UP000547879"/>
    </source>
</evidence>
<gene>
    <name evidence="1" type="ORF">HNQ72_002188</name>
</gene>
<name>A0A7X0CZH9_9HYPH</name>
<proteinExistence type="predicted"/>
<accession>A0A7X0CZH9</accession>